<gene>
    <name evidence="3" type="ORF">MAGMO_1060</name>
</gene>
<proteinExistence type="predicted"/>
<keyword evidence="1" id="KW-0175">Coiled coil</keyword>
<keyword evidence="2" id="KW-1133">Transmembrane helix</keyword>
<feature type="coiled-coil region" evidence="1">
    <location>
        <begin position="5"/>
        <end position="32"/>
    </location>
</feature>
<evidence type="ECO:0000313" key="3">
    <source>
        <dbReference type="EMBL" id="CRH05254.1"/>
    </source>
</evidence>
<dbReference type="AlphaFoldDB" id="A0A1S7LGN1"/>
<protein>
    <submittedName>
        <fullName evidence="3">Uncharacterized protein</fullName>
    </submittedName>
</protein>
<evidence type="ECO:0000256" key="2">
    <source>
        <dbReference type="SAM" id="Phobius"/>
    </source>
</evidence>
<keyword evidence="2" id="KW-0472">Membrane</keyword>
<name>A0A1S7LGN1_MAGMO</name>
<evidence type="ECO:0000256" key="1">
    <source>
        <dbReference type="SAM" id="Coils"/>
    </source>
</evidence>
<sequence length="109" mass="12358">MSKGVEMLEDIQAQIQAERREQEERIARERAMRVRLMAYLMGGFAFVSLLGGGAYFSGVFTEVELNGGPQMTAAEKRLYTKQAIVNDRQNHMQGVLTMHDPWPRVKLGN</sequence>
<dbReference type="EMBL" id="LO017727">
    <property type="protein sequence ID" value="CRH05254.1"/>
    <property type="molecule type" value="Genomic_DNA"/>
</dbReference>
<reference evidence="3" key="1">
    <citation type="submission" date="2015-04" db="EMBL/GenBank/DDBJ databases">
        <authorList>
            <person name="Syromyatnikov M.Y."/>
            <person name="Popov V.N."/>
        </authorList>
    </citation>
    <scope>NUCLEOTIDE SEQUENCE</scope>
    <source>
        <strain evidence="3">MO-1</strain>
    </source>
</reference>
<keyword evidence="2" id="KW-0812">Transmembrane</keyword>
<feature type="transmembrane region" description="Helical" evidence="2">
    <location>
        <begin position="36"/>
        <end position="56"/>
    </location>
</feature>
<organism evidence="3">
    <name type="scientific">Magnetococcus massalia (strain MO-1)</name>
    <dbReference type="NCBI Taxonomy" id="451514"/>
    <lineage>
        <taxon>Bacteria</taxon>
        <taxon>Pseudomonadati</taxon>
        <taxon>Pseudomonadota</taxon>
        <taxon>Magnetococcia</taxon>
        <taxon>Magnetococcales</taxon>
        <taxon>Magnetococcaceae</taxon>
        <taxon>Magnetococcus</taxon>
    </lineage>
</organism>
<accession>A0A1S7LGN1</accession>